<sequence>MYVMNLLIRQYLVPQTAMDPNGRSGSGWTEMQFPSLILFIATLWGGVILAAAGVREPDSYTIFSIGDTMDDKIDIGCGNQDLDPQTKSPSLISLIPVFSPPVFSSSNSLPLLIGCVYAKYLIDTLQPCDYHEISQAMDMLDAKCGSIKSAWLFHNGLHKAYGFGLDGSNWCSTIWGHLSNGTTNGTTPTDAGPGPDAQVAKNITVTFQVGPAEKIQQNATTTTATTSASNST</sequence>
<gene>
    <name evidence="2" type="ORF">QBC46DRAFT_412265</name>
</gene>
<reference evidence="3" key="1">
    <citation type="journal article" date="2023" name="Mol. Phylogenet. Evol.">
        <title>Genome-scale phylogeny and comparative genomics of the fungal order Sordariales.</title>
        <authorList>
            <person name="Hensen N."/>
            <person name="Bonometti L."/>
            <person name="Westerberg I."/>
            <person name="Brannstrom I.O."/>
            <person name="Guillou S."/>
            <person name="Cros-Aarteil S."/>
            <person name="Calhoun S."/>
            <person name="Haridas S."/>
            <person name="Kuo A."/>
            <person name="Mondo S."/>
            <person name="Pangilinan J."/>
            <person name="Riley R."/>
            <person name="LaButti K."/>
            <person name="Andreopoulos B."/>
            <person name="Lipzen A."/>
            <person name="Chen C."/>
            <person name="Yan M."/>
            <person name="Daum C."/>
            <person name="Ng V."/>
            <person name="Clum A."/>
            <person name="Steindorff A."/>
            <person name="Ohm R.A."/>
            <person name="Martin F."/>
            <person name="Silar P."/>
            <person name="Natvig D.O."/>
            <person name="Lalanne C."/>
            <person name="Gautier V."/>
            <person name="Ament-Velasquez S.L."/>
            <person name="Kruys A."/>
            <person name="Hutchinson M.I."/>
            <person name="Powell A.J."/>
            <person name="Barry K."/>
            <person name="Miller A.N."/>
            <person name="Grigoriev I.V."/>
            <person name="Debuchy R."/>
            <person name="Gladieux P."/>
            <person name="Hiltunen Thoren M."/>
            <person name="Johannesson H."/>
        </authorList>
    </citation>
    <scope>NUCLEOTIDE SEQUENCE [LARGE SCALE GENOMIC DNA]</scope>
    <source>
        <strain evidence="3">CBS 340.73</strain>
    </source>
</reference>
<accession>A0AAN6MZG6</accession>
<proteinExistence type="predicted"/>
<organism evidence="2 3">
    <name type="scientific">Diplogelasinospora grovesii</name>
    <dbReference type="NCBI Taxonomy" id="303347"/>
    <lineage>
        <taxon>Eukaryota</taxon>
        <taxon>Fungi</taxon>
        <taxon>Dikarya</taxon>
        <taxon>Ascomycota</taxon>
        <taxon>Pezizomycotina</taxon>
        <taxon>Sordariomycetes</taxon>
        <taxon>Sordariomycetidae</taxon>
        <taxon>Sordariales</taxon>
        <taxon>Diplogelasinosporaceae</taxon>
        <taxon>Diplogelasinospora</taxon>
    </lineage>
</organism>
<protein>
    <submittedName>
        <fullName evidence="2">Uncharacterized protein</fullName>
    </submittedName>
</protein>
<evidence type="ECO:0000313" key="3">
    <source>
        <dbReference type="Proteomes" id="UP001303473"/>
    </source>
</evidence>
<keyword evidence="1" id="KW-0812">Transmembrane</keyword>
<keyword evidence="1" id="KW-1133">Transmembrane helix</keyword>
<keyword evidence="1" id="KW-0472">Membrane</keyword>
<evidence type="ECO:0000313" key="2">
    <source>
        <dbReference type="EMBL" id="KAK3936234.1"/>
    </source>
</evidence>
<dbReference type="AlphaFoldDB" id="A0AAN6MZG6"/>
<comment type="caution">
    <text evidence="2">The sequence shown here is derived from an EMBL/GenBank/DDBJ whole genome shotgun (WGS) entry which is preliminary data.</text>
</comment>
<dbReference type="Proteomes" id="UP001303473">
    <property type="component" value="Unassembled WGS sequence"/>
</dbReference>
<keyword evidence="3" id="KW-1185">Reference proteome</keyword>
<feature type="transmembrane region" description="Helical" evidence="1">
    <location>
        <begin position="33"/>
        <end position="54"/>
    </location>
</feature>
<evidence type="ECO:0000256" key="1">
    <source>
        <dbReference type="SAM" id="Phobius"/>
    </source>
</evidence>
<dbReference type="EMBL" id="MU853890">
    <property type="protein sequence ID" value="KAK3936234.1"/>
    <property type="molecule type" value="Genomic_DNA"/>
</dbReference>
<name>A0AAN6MZG6_9PEZI</name>